<reference evidence="2" key="1">
    <citation type="submission" date="2022-12" db="EMBL/GenBank/DDBJ databases">
        <title>Chromosome-level genome assembly of the bean flower thrips Megalurothrips usitatus.</title>
        <authorList>
            <person name="Ma L."/>
            <person name="Liu Q."/>
            <person name="Li H."/>
            <person name="Cai W."/>
        </authorList>
    </citation>
    <scope>NUCLEOTIDE SEQUENCE</scope>
    <source>
        <strain evidence="2">Cailab_2022a</strain>
    </source>
</reference>
<feature type="region of interest" description="Disordered" evidence="1">
    <location>
        <begin position="379"/>
        <end position="399"/>
    </location>
</feature>
<feature type="compositionally biased region" description="Polar residues" evidence="1">
    <location>
        <begin position="1"/>
        <end position="10"/>
    </location>
</feature>
<accession>A0AAV7WYX4</accession>
<organism evidence="2 3">
    <name type="scientific">Megalurothrips usitatus</name>
    <name type="common">bean blossom thrips</name>
    <dbReference type="NCBI Taxonomy" id="439358"/>
    <lineage>
        <taxon>Eukaryota</taxon>
        <taxon>Metazoa</taxon>
        <taxon>Ecdysozoa</taxon>
        <taxon>Arthropoda</taxon>
        <taxon>Hexapoda</taxon>
        <taxon>Insecta</taxon>
        <taxon>Pterygota</taxon>
        <taxon>Neoptera</taxon>
        <taxon>Paraneoptera</taxon>
        <taxon>Thysanoptera</taxon>
        <taxon>Terebrantia</taxon>
        <taxon>Thripoidea</taxon>
        <taxon>Thripidae</taxon>
        <taxon>Megalurothrips</taxon>
    </lineage>
</organism>
<sequence>MASNGASTSAVAAGPASHSAGVPVDENIPPRTAEQQQHRVQKAPQFVVARRGEDVREQGATPPRVARSPLRPINDAQTPRAAKGLKSPPRMDRAPAVGLLELAISSEMIEDMQIRTTPGRTSTPGRTPDASLQIPGIVGVQAGLGEGRTWQEAMSESMESVVRAVQANSAALVRLSETLVKQASAYDDMFTQLRLLTSTTTEGTAESASQLVGMELPLHSTAGLVMLKKALDRQPATVTKLAGLIARQGGDRITRVVDNATALLFTPEMQRRVNWSGSVFTEEEKRLGIPEEIPNREGEFFENKTSLLNYHSILAVYSQACNINKGYPEGTVINQKAIEDAIRIHFNHAAERDNKRRLLEREATQAGVPVSTLLNNKVRRRRSSKGGRLSPSMYVDTDD</sequence>
<dbReference type="EMBL" id="JAPTSV010000889">
    <property type="protein sequence ID" value="KAJ1518800.1"/>
    <property type="molecule type" value="Genomic_DNA"/>
</dbReference>
<dbReference type="Proteomes" id="UP001075354">
    <property type="component" value="Unassembled WGS sequence"/>
</dbReference>
<name>A0AAV7WYX4_9NEOP</name>
<protein>
    <submittedName>
        <fullName evidence="2">Uncharacterized protein</fullName>
    </submittedName>
</protein>
<dbReference type="AlphaFoldDB" id="A0AAV7WYX4"/>
<proteinExistence type="predicted"/>
<comment type="caution">
    <text evidence="2">The sequence shown here is derived from an EMBL/GenBank/DDBJ whole genome shotgun (WGS) entry which is preliminary data.</text>
</comment>
<keyword evidence="3" id="KW-1185">Reference proteome</keyword>
<gene>
    <name evidence="2" type="ORF">ONE63_011588</name>
</gene>
<evidence type="ECO:0000313" key="3">
    <source>
        <dbReference type="Proteomes" id="UP001075354"/>
    </source>
</evidence>
<feature type="region of interest" description="Disordered" evidence="1">
    <location>
        <begin position="1"/>
        <end position="92"/>
    </location>
</feature>
<evidence type="ECO:0000313" key="2">
    <source>
        <dbReference type="EMBL" id="KAJ1518800.1"/>
    </source>
</evidence>
<evidence type="ECO:0000256" key="1">
    <source>
        <dbReference type="SAM" id="MobiDB-lite"/>
    </source>
</evidence>